<protein>
    <recommendedName>
        <fullName evidence="5">G protein-coupled receptor</fullName>
    </recommendedName>
</protein>
<organism evidence="3 4">
    <name type="scientific">Pristionchus entomophagus</name>
    <dbReference type="NCBI Taxonomy" id="358040"/>
    <lineage>
        <taxon>Eukaryota</taxon>
        <taxon>Metazoa</taxon>
        <taxon>Ecdysozoa</taxon>
        <taxon>Nematoda</taxon>
        <taxon>Chromadorea</taxon>
        <taxon>Rhabditida</taxon>
        <taxon>Rhabditina</taxon>
        <taxon>Diplogasteromorpha</taxon>
        <taxon>Diplogasteroidea</taxon>
        <taxon>Neodiplogasteridae</taxon>
        <taxon>Pristionchus</taxon>
    </lineage>
</organism>
<reference evidence="3" key="1">
    <citation type="submission" date="2023-10" db="EMBL/GenBank/DDBJ databases">
        <title>Genome assembly of Pristionchus species.</title>
        <authorList>
            <person name="Yoshida K."/>
            <person name="Sommer R.J."/>
        </authorList>
    </citation>
    <scope>NUCLEOTIDE SEQUENCE</scope>
    <source>
        <strain evidence="3">RS0144</strain>
    </source>
</reference>
<sequence length="111" mass="12584">TPFSRHESQRAHLSDPGSTPADSGSLPADVRPDHSQNRRHDKANRRSREEHLRADDSKPDRANSAMSDLPLFFSFLVITAYFFSALLIIPNRANFSTLRYLNHSCSLKMCL</sequence>
<dbReference type="EMBL" id="BTSX01000005">
    <property type="protein sequence ID" value="GMT01284.1"/>
    <property type="molecule type" value="Genomic_DNA"/>
</dbReference>
<feature type="compositionally biased region" description="Basic and acidic residues" evidence="1">
    <location>
        <begin position="30"/>
        <end position="61"/>
    </location>
</feature>
<name>A0AAV5U599_9BILA</name>
<keyword evidence="2" id="KW-1133">Transmembrane helix</keyword>
<accession>A0AAV5U599</accession>
<feature type="transmembrane region" description="Helical" evidence="2">
    <location>
        <begin position="69"/>
        <end position="89"/>
    </location>
</feature>
<keyword evidence="2" id="KW-0812">Transmembrane</keyword>
<evidence type="ECO:0000256" key="2">
    <source>
        <dbReference type="SAM" id="Phobius"/>
    </source>
</evidence>
<keyword evidence="2" id="KW-0472">Membrane</keyword>
<dbReference type="Proteomes" id="UP001432027">
    <property type="component" value="Unassembled WGS sequence"/>
</dbReference>
<keyword evidence="4" id="KW-1185">Reference proteome</keyword>
<evidence type="ECO:0000313" key="3">
    <source>
        <dbReference type="EMBL" id="GMT01284.1"/>
    </source>
</evidence>
<evidence type="ECO:0000313" key="4">
    <source>
        <dbReference type="Proteomes" id="UP001432027"/>
    </source>
</evidence>
<dbReference type="AlphaFoldDB" id="A0AAV5U599"/>
<feature type="compositionally biased region" description="Basic and acidic residues" evidence="1">
    <location>
        <begin position="1"/>
        <end position="13"/>
    </location>
</feature>
<proteinExistence type="predicted"/>
<evidence type="ECO:0000256" key="1">
    <source>
        <dbReference type="SAM" id="MobiDB-lite"/>
    </source>
</evidence>
<gene>
    <name evidence="3" type="ORF">PENTCL1PPCAC_23458</name>
</gene>
<feature type="region of interest" description="Disordered" evidence="1">
    <location>
        <begin position="1"/>
        <end position="63"/>
    </location>
</feature>
<evidence type="ECO:0008006" key="5">
    <source>
        <dbReference type="Google" id="ProtNLM"/>
    </source>
</evidence>
<feature type="non-terminal residue" evidence="3">
    <location>
        <position position="1"/>
    </location>
</feature>
<comment type="caution">
    <text evidence="3">The sequence shown here is derived from an EMBL/GenBank/DDBJ whole genome shotgun (WGS) entry which is preliminary data.</text>
</comment>